<protein>
    <submittedName>
        <fullName evidence="1">Uncharacterized protein</fullName>
    </submittedName>
</protein>
<reference evidence="1 2" key="1">
    <citation type="journal article" date="2020" name="Phytopathology">
        <title>Genome Sequence Resources of Colletotrichum truncatum, C. plurivorum, C. musicola, and C. sojae: Four Species Pathogenic to Soybean (Glycine max).</title>
        <authorList>
            <person name="Rogerio F."/>
            <person name="Boufleur T.R."/>
            <person name="Ciampi-Guillardi M."/>
            <person name="Sukno S.A."/>
            <person name="Thon M.R."/>
            <person name="Massola Junior N.S."/>
            <person name="Baroncelli R."/>
        </authorList>
    </citation>
    <scope>NUCLEOTIDE SEQUENCE [LARGE SCALE GENOMIC DNA]</scope>
    <source>
        <strain evidence="1 2">CMES1059</strain>
    </source>
</reference>
<dbReference type="EMBL" id="VUJX02000007">
    <property type="protein sequence ID" value="KAL0934419.1"/>
    <property type="molecule type" value="Genomic_DNA"/>
</dbReference>
<keyword evidence="2" id="KW-1185">Reference proteome</keyword>
<gene>
    <name evidence="1" type="ORF">CTRU02_211218</name>
</gene>
<evidence type="ECO:0000313" key="2">
    <source>
        <dbReference type="Proteomes" id="UP000805649"/>
    </source>
</evidence>
<accession>A0ACC3YR74</accession>
<proteinExistence type="predicted"/>
<sequence>MTDHPETQASNTGQEDSNKATSTASHPTTKEEYLSKFQQATDDFIAKNPELASSPAFTPSTYIPGIEFIVDCQEYLDAKGNERFTAAMRRYTGHDGLPPPADGSSVFDEVRAECRTLLEGRADLQARWDEVFGDREVWRKLHDAVKQGKGGEDAKVGASE</sequence>
<organism evidence="1 2">
    <name type="scientific">Colletotrichum truncatum</name>
    <name type="common">Anthracnose fungus</name>
    <name type="synonym">Colletotrichum capsici</name>
    <dbReference type="NCBI Taxonomy" id="5467"/>
    <lineage>
        <taxon>Eukaryota</taxon>
        <taxon>Fungi</taxon>
        <taxon>Dikarya</taxon>
        <taxon>Ascomycota</taxon>
        <taxon>Pezizomycotina</taxon>
        <taxon>Sordariomycetes</taxon>
        <taxon>Hypocreomycetidae</taxon>
        <taxon>Glomerellales</taxon>
        <taxon>Glomerellaceae</taxon>
        <taxon>Colletotrichum</taxon>
        <taxon>Colletotrichum truncatum species complex</taxon>
    </lineage>
</organism>
<evidence type="ECO:0000313" key="1">
    <source>
        <dbReference type="EMBL" id="KAL0934419.1"/>
    </source>
</evidence>
<comment type="caution">
    <text evidence="1">The sequence shown here is derived from an EMBL/GenBank/DDBJ whole genome shotgun (WGS) entry which is preliminary data.</text>
</comment>
<name>A0ACC3YR74_COLTU</name>
<dbReference type="Proteomes" id="UP000805649">
    <property type="component" value="Unassembled WGS sequence"/>
</dbReference>